<dbReference type="PATRIC" id="fig|1429438.4.peg.1527"/>
<name>W4LU77_ENTF1</name>
<gene>
    <name evidence="1" type="ORF">ETSY1_07040</name>
</gene>
<protein>
    <recommendedName>
        <fullName evidence="3">Orc1-like AAA ATPase domain-containing protein</fullName>
    </recommendedName>
</protein>
<proteinExistence type="predicted"/>
<organism evidence="1 2">
    <name type="scientific">Entotheonella factor</name>
    <dbReference type="NCBI Taxonomy" id="1429438"/>
    <lineage>
        <taxon>Bacteria</taxon>
        <taxon>Pseudomonadati</taxon>
        <taxon>Nitrospinota/Tectimicrobiota group</taxon>
        <taxon>Candidatus Tectimicrobiota</taxon>
        <taxon>Candidatus Entotheonellia</taxon>
        <taxon>Candidatus Entotheonellales</taxon>
        <taxon>Candidatus Entotheonellaceae</taxon>
        <taxon>Candidatus Entotheonella</taxon>
    </lineage>
</organism>
<sequence>MQNEERDRGKLKDLSSKAIANLGFDEPLGPEDKRLVQLNDVRGDFKEYNLLWQLGIREPDGPAETTLERHRLLFGGHQGCGKSTELLQLAQKLHRPDRYFVVFLDALKELDIHNLRYSDISLAQARALLLQLQNSGTDVPNVFLTPLETWFDERLRKRETTKDFALQITASAKAKSGVPLLFELFAQLQSAIKTNSTYKEEVRTVVRNTFSEFAEAFNTLINHAEDRISEAHLGKRVLFIVDGTDRLRSDDAEDFFINDVYQPQLINTNIIYCAPIILLTERSVRHSFESFRLPMIKVKEKGVHETLVQPMEKLRELVTNRVSPELFEDQLTIDYLIEYSGGHVRDLIRLLMYALREAQGQLITREMAGEAIRQLATDYRRLIEQDDYQLLVEIDCAPNDFAPISDKTRRMLYDLVLLEYNSYWWQSHPAVQTLPGYQRALAQSYPERAC</sequence>
<dbReference type="InterPro" id="IPR027417">
    <property type="entry name" value="P-loop_NTPase"/>
</dbReference>
<dbReference type="AlphaFoldDB" id="W4LU77"/>
<evidence type="ECO:0008006" key="3">
    <source>
        <dbReference type="Google" id="ProtNLM"/>
    </source>
</evidence>
<dbReference type="EMBL" id="AZHW01000223">
    <property type="protein sequence ID" value="ETX01538.1"/>
    <property type="molecule type" value="Genomic_DNA"/>
</dbReference>
<reference evidence="1 2" key="1">
    <citation type="journal article" date="2014" name="Nature">
        <title>An environmental bacterial taxon with a large and distinct metabolic repertoire.</title>
        <authorList>
            <person name="Wilson M.C."/>
            <person name="Mori T."/>
            <person name="Ruckert C."/>
            <person name="Uria A.R."/>
            <person name="Helf M.J."/>
            <person name="Takada K."/>
            <person name="Gernert C."/>
            <person name="Steffens U.A."/>
            <person name="Heycke N."/>
            <person name="Schmitt S."/>
            <person name="Rinke C."/>
            <person name="Helfrich E.J."/>
            <person name="Brachmann A.O."/>
            <person name="Gurgui C."/>
            <person name="Wakimoto T."/>
            <person name="Kracht M."/>
            <person name="Crusemann M."/>
            <person name="Hentschel U."/>
            <person name="Abe I."/>
            <person name="Matsunaga S."/>
            <person name="Kalinowski J."/>
            <person name="Takeyama H."/>
            <person name="Piel J."/>
        </authorList>
    </citation>
    <scope>NUCLEOTIDE SEQUENCE [LARGE SCALE GENOMIC DNA]</scope>
    <source>
        <strain evidence="2">TSY1</strain>
    </source>
</reference>
<dbReference type="SUPFAM" id="SSF52540">
    <property type="entry name" value="P-loop containing nucleoside triphosphate hydrolases"/>
    <property type="match status" value="1"/>
</dbReference>
<dbReference type="HOGENOM" id="CLU_041246_2_0_7"/>
<evidence type="ECO:0000313" key="1">
    <source>
        <dbReference type="EMBL" id="ETX01538.1"/>
    </source>
</evidence>
<accession>W4LU77</accession>
<evidence type="ECO:0000313" key="2">
    <source>
        <dbReference type="Proteomes" id="UP000019141"/>
    </source>
</evidence>
<dbReference type="Proteomes" id="UP000019141">
    <property type="component" value="Unassembled WGS sequence"/>
</dbReference>
<comment type="caution">
    <text evidence="1">The sequence shown here is derived from an EMBL/GenBank/DDBJ whole genome shotgun (WGS) entry which is preliminary data.</text>
</comment>
<keyword evidence="2" id="KW-1185">Reference proteome</keyword>